<organism evidence="1 2">
    <name type="scientific">Streptomyces scopuliridis RB72</name>
    <dbReference type="NCBI Taxonomy" id="1440053"/>
    <lineage>
        <taxon>Bacteria</taxon>
        <taxon>Bacillati</taxon>
        <taxon>Actinomycetota</taxon>
        <taxon>Actinomycetes</taxon>
        <taxon>Kitasatosporales</taxon>
        <taxon>Streptomycetaceae</taxon>
        <taxon>Streptomyces</taxon>
    </lineage>
</organism>
<sequence>MDVWIEFTDTGKDAHITMDCVPRAGEIVLWLDSVIEDGTEYDHDVEYVVESVDWTLNKRDDEPGHARLRLRPSGPDEGVTPL</sequence>
<evidence type="ECO:0000313" key="2">
    <source>
        <dbReference type="Proteomes" id="UP000245992"/>
    </source>
</evidence>
<dbReference type="EMBL" id="AZSP01000384">
    <property type="protein sequence ID" value="PVE04679.1"/>
    <property type="molecule type" value="Genomic_DNA"/>
</dbReference>
<proteinExistence type="predicted"/>
<evidence type="ECO:0000313" key="1">
    <source>
        <dbReference type="EMBL" id="PVE04679.1"/>
    </source>
</evidence>
<dbReference type="STRING" id="1440053.GCA_000718095_03401"/>
<accession>A0A2T7SP83</accession>
<dbReference type="AlphaFoldDB" id="A0A2T7SP83"/>
<dbReference type="Proteomes" id="UP000245992">
    <property type="component" value="Unassembled WGS sequence"/>
</dbReference>
<comment type="caution">
    <text evidence="1">The sequence shown here is derived from an EMBL/GenBank/DDBJ whole genome shotgun (WGS) entry which is preliminary data.</text>
</comment>
<protein>
    <submittedName>
        <fullName evidence="1">Uncharacterized protein</fullName>
    </submittedName>
</protein>
<gene>
    <name evidence="1" type="ORF">Y717_10815</name>
</gene>
<name>A0A2T7SP83_9ACTN</name>
<dbReference type="RefSeq" id="WP_030352457.1">
    <property type="nucleotide sequence ID" value="NZ_AZSP01000384.1"/>
</dbReference>
<keyword evidence="2" id="KW-1185">Reference proteome</keyword>
<reference evidence="1 2" key="1">
    <citation type="submission" date="2013-12" db="EMBL/GenBank/DDBJ databases">
        <title>Annotated genome of Streptomyces scopuliridis.</title>
        <authorList>
            <person name="Olson J.B."/>
        </authorList>
    </citation>
    <scope>NUCLEOTIDE SEQUENCE [LARGE SCALE GENOMIC DNA]</scope>
    <source>
        <strain evidence="1 2">RB72</strain>
    </source>
</reference>